<dbReference type="AlphaFoldDB" id="A0A917M492"/>
<feature type="transmembrane region" description="Helical" evidence="1">
    <location>
        <begin position="45"/>
        <end position="62"/>
    </location>
</feature>
<organism evidence="2 3">
    <name type="scientific">Parapedobacter pyrenivorans</name>
    <dbReference type="NCBI Taxonomy" id="1305674"/>
    <lineage>
        <taxon>Bacteria</taxon>
        <taxon>Pseudomonadati</taxon>
        <taxon>Bacteroidota</taxon>
        <taxon>Sphingobacteriia</taxon>
        <taxon>Sphingobacteriales</taxon>
        <taxon>Sphingobacteriaceae</taxon>
        <taxon>Parapedobacter</taxon>
    </lineage>
</organism>
<dbReference type="RefSeq" id="WP_188504559.1">
    <property type="nucleotide sequence ID" value="NZ_BMER01000001.1"/>
</dbReference>
<gene>
    <name evidence="2" type="ORF">GCM10007415_07270</name>
</gene>
<evidence type="ECO:0000313" key="3">
    <source>
        <dbReference type="Proteomes" id="UP000660862"/>
    </source>
</evidence>
<keyword evidence="1" id="KW-0812">Transmembrane</keyword>
<sequence length="211" mass="24055">MTYFERLTDGLQLHEVAMFILGGLLFIVLLFLIVLFALRKRQLKPLLLFFLIPIVMLGWPSIAKIQLNQEGLTLVNNLKELEKHPDDEALQSKVEQSIQVLEEKNVNAPDKLADIARAKYLLGEDKGALETINKIPEADKAVLGVAELQRAIRATQDLERKLEKAKASPTPESLDILKITKTQIEADYKFSEHVRLQRYVNESDSLIKRNR</sequence>
<protein>
    <submittedName>
        <fullName evidence="2">Uncharacterized protein</fullName>
    </submittedName>
</protein>
<feature type="transmembrane region" description="Helical" evidence="1">
    <location>
        <begin position="16"/>
        <end position="38"/>
    </location>
</feature>
<reference evidence="2" key="1">
    <citation type="journal article" date="2014" name="Int. J. Syst. Evol. Microbiol.">
        <title>Complete genome sequence of Corynebacterium casei LMG S-19264T (=DSM 44701T), isolated from a smear-ripened cheese.</title>
        <authorList>
            <consortium name="US DOE Joint Genome Institute (JGI-PGF)"/>
            <person name="Walter F."/>
            <person name="Albersmeier A."/>
            <person name="Kalinowski J."/>
            <person name="Ruckert C."/>
        </authorList>
    </citation>
    <scope>NUCLEOTIDE SEQUENCE</scope>
    <source>
        <strain evidence="2">CGMCC 1.12195</strain>
    </source>
</reference>
<accession>A0A917M492</accession>
<comment type="caution">
    <text evidence="2">The sequence shown here is derived from an EMBL/GenBank/DDBJ whole genome shotgun (WGS) entry which is preliminary data.</text>
</comment>
<dbReference type="Proteomes" id="UP000660862">
    <property type="component" value="Unassembled WGS sequence"/>
</dbReference>
<name>A0A917M492_9SPHI</name>
<keyword evidence="3" id="KW-1185">Reference proteome</keyword>
<keyword evidence="1" id="KW-1133">Transmembrane helix</keyword>
<evidence type="ECO:0000256" key="1">
    <source>
        <dbReference type="SAM" id="Phobius"/>
    </source>
</evidence>
<keyword evidence="1" id="KW-0472">Membrane</keyword>
<dbReference type="EMBL" id="BMER01000001">
    <property type="protein sequence ID" value="GGG77851.1"/>
    <property type="molecule type" value="Genomic_DNA"/>
</dbReference>
<proteinExistence type="predicted"/>
<evidence type="ECO:0000313" key="2">
    <source>
        <dbReference type="EMBL" id="GGG77851.1"/>
    </source>
</evidence>
<reference evidence="2" key="2">
    <citation type="submission" date="2020-09" db="EMBL/GenBank/DDBJ databases">
        <authorList>
            <person name="Sun Q."/>
            <person name="Zhou Y."/>
        </authorList>
    </citation>
    <scope>NUCLEOTIDE SEQUENCE</scope>
    <source>
        <strain evidence="2">CGMCC 1.12195</strain>
    </source>
</reference>